<protein>
    <submittedName>
        <fullName evidence="1">Uncharacterized protein</fullName>
    </submittedName>
</protein>
<proteinExistence type="predicted"/>
<comment type="caution">
    <text evidence="1">The sequence shown here is derived from an EMBL/GenBank/DDBJ whole genome shotgun (WGS) entry which is preliminary data.</text>
</comment>
<reference evidence="1" key="1">
    <citation type="submission" date="2021-05" db="EMBL/GenBank/DDBJ databases">
        <title>First report of NDM-5 and VEB-6 producing Proteus mirabilis isolated from blood of a sepsis patient in Kolkata, India.</title>
        <authorList>
            <person name="Halder G."/>
            <person name="Chaudhuri B."/>
            <person name="Dutta S."/>
        </authorList>
    </citation>
    <scope>NUCLEOTIDE SEQUENCE [LARGE SCALE GENOMIC DNA]</scope>
    <source>
        <strain evidence="1">7049</strain>
    </source>
</reference>
<name>A0ABD5LVI6_PROMI</name>
<organism evidence="1">
    <name type="scientific">Proteus mirabilis</name>
    <dbReference type="NCBI Taxonomy" id="584"/>
    <lineage>
        <taxon>Bacteria</taxon>
        <taxon>Pseudomonadati</taxon>
        <taxon>Pseudomonadota</taxon>
        <taxon>Gammaproteobacteria</taxon>
        <taxon>Enterobacterales</taxon>
        <taxon>Morganellaceae</taxon>
        <taxon>Proteus</taxon>
    </lineage>
</organism>
<dbReference type="EMBL" id="JADQCH020000001">
    <property type="protein sequence ID" value="MEY2344566.1"/>
    <property type="molecule type" value="Genomic_DNA"/>
</dbReference>
<evidence type="ECO:0000313" key="1">
    <source>
        <dbReference type="EMBL" id="MEY2344566.1"/>
    </source>
</evidence>
<dbReference type="AlphaFoldDB" id="A0ABD5LVI6"/>
<sequence length="68" mass="7557">MQASISSLTGTSRHLDKETVTATRIGAIVDFENVFQQEDQLQIRSTFLILVGKMRYSVVAVSIVKAEK</sequence>
<accession>A0ABD5LVI6</accession>
<gene>
    <name evidence="1" type="ORF">I3679_012655</name>
</gene>